<proteinExistence type="predicted"/>
<evidence type="ECO:0000313" key="2">
    <source>
        <dbReference type="Proteomes" id="UP000177574"/>
    </source>
</evidence>
<evidence type="ECO:0000313" key="1">
    <source>
        <dbReference type="EMBL" id="OGL88926.1"/>
    </source>
</evidence>
<dbReference type="Proteomes" id="UP000177574">
    <property type="component" value="Unassembled WGS sequence"/>
</dbReference>
<sequence>MTHNLRMTITTLLTLAAACTSREPLLEDARFGAELASDENRLAVGIELDDTRSYVELHLFEVADSQGEGAVEMFADIDFVGNLSVIGEEIRSFSEREIAVSRTNVNERETILRGAFQTEGHVVNVRGTHVEDSERMTLVISFDNIYAATLELERLTASRLQEDAEEYE</sequence>
<dbReference type="AlphaFoldDB" id="A0A1F7VEJ5"/>
<protein>
    <submittedName>
        <fullName evidence="1">Uncharacterized protein</fullName>
    </submittedName>
</protein>
<dbReference type="EMBL" id="MGET01000057">
    <property type="protein sequence ID" value="OGL88926.1"/>
    <property type="molecule type" value="Genomic_DNA"/>
</dbReference>
<name>A0A1F7VEJ5_9BACT</name>
<gene>
    <name evidence="1" type="ORF">A3I45_01415</name>
</gene>
<dbReference type="PROSITE" id="PS51257">
    <property type="entry name" value="PROKAR_LIPOPROTEIN"/>
    <property type="match status" value="1"/>
</dbReference>
<accession>A0A1F7VEJ5</accession>
<organism evidence="1 2">
    <name type="scientific">Candidatus Uhrbacteria bacterium RIFCSPLOWO2_02_FULL_53_10</name>
    <dbReference type="NCBI Taxonomy" id="1802411"/>
    <lineage>
        <taxon>Bacteria</taxon>
        <taxon>Candidatus Uhriibacteriota</taxon>
    </lineage>
</organism>
<comment type="caution">
    <text evidence="1">The sequence shown here is derived from an EMBL/GenBank/DDBJ whole genome shotgun (WGS) entry which is preliminary data.</text>
</comment>
<reference evidence="1 2" key="1">
    <citation type="journal article" date="2016" name="Nat. Commun.">
        <title>Thousands of microbial genomes shed light on interconnected biogeochemical processes in an aquifer system.</title>
        <authorList>
            <person name="Anantharaman K."/>
            <person name="Brown C.T."/>
            <person name="Hug L.A."/>
            <person name="Sharon I."/>
            <person name="Castelle C.J."/>
            <person name="Probst A.J."/>
            <person name="Thomas B.C."/>
            <person name="Singh A."/>
            <person name="Wilkins M.J."/>
            <person name="Karaoz U."/>
            <person name="Brodie E.L."/>
            <person name="Williams K.H."/>
            <person name="Hubbard S.S."/>
            <person name="Banfield J.F."/>
        </authorList>
    </citation>
    <scope>NUCLEOTIDE SEQUENCE [LARGE SCALE GENOMIC DNA]</scope>
</reference>